<evidence type="ECO:0000259" key="2">
    <source>
        <dbReference type="Pfam" id="PF13490"/>
    </source>
</evidence>
<dbReference type="EMBL" id="BGOW01000038">
    <property type="protein sequence ID" value="GBL47345.1"/>
    <property type="molecule type" value="Genomic_DNA"/>
</dbReference>
<name>A0A401JH86_9PROT</name>
<comment type="caution">
    <text evidence="3">The sequence shown here is derived from an EMBL/GenBank/DDBJ whole genome shotgun (WGS) entry which is preliminary data.</text>
</comment>
<evidence type="ECO:0000313" key="4">
    <source>
        <dbReference type="Proteomes" id="UP000286806"/>
    </source>
</evidence>
<gene>
    <name evidence="3" type="ORF">SFMTTN_3180</name>
</gene>
<keyword evidence="4" id="KW-1185">Reference proteome</keyword>
<keyword evidence="1 3" id="KW-0812">Transmembrane</keyword>
<reference evidence="3 4" key="1">
    <citation type="journal article" date="2019" name="Front. Microbiol.">
        <title>Genomes of Neutrophilic Sulfur-Oxidizing Chemolithoautotrophs Representing 9 Proteobacterial Species From 8 Genera.</title>
        <authorList>
            <person name="Watanabe T."/>
            <person name="Kojima H."/>
            <person name="Umezawa K."/>
            <person name="Hori C."/>
            <person name="Takasuka T.E."/>
            <person name="Kato Y."/>
            <person name="Fukui M."/>
        </authorList>
    </citation>
    <scope>NUCLEOTIDE SEQUENCE [LARGE SCALE GENOMIC DNA]</scope>
    <source>
        <strain evidence="3 4">TTN</strain>
    </source>
</reference>
<sequence>MDCKRTLELLPAHLDQELGLPESREMDQHLQTCAACHNAFASQSALRDAVKQRATYFQAPIDLESRIRAALPLEPEIAAATAKRRPWQWGSWNWLNAGTMLASLVVLVWSAGLYLATPSPNELLAEEVVSSHVRSLMVNHLADVASSDQHTVKPWFDGKLDFSPPVADLTAQGFPLVGGRLDYLDHRSVAALVYRHRLHLINVYIWPAANERQTALHNLSIQGYHLLHWSEAGMVYWMISDLNPHDLMTLTRILQAQAQRTPS</sequence>
<feature type="transmembrane region" description="Helical" evidence="1">
    <location>
        <begin position="94"/>
        <end position="116"/>
    </location>
</feature>
<accession>A0A401JH86</accession>
<keyword evidence="1" id="KW-1133">Transmembrane helix</keyword>
<proteinExistence type="predicted"/>
<dbReference type="OrthoDB" id="191790at2"/>
<evidence type="ECO:0000313" key="3">
    <source>
        <dbReference type="EMBL" id="GBL47345.1"/>
    </source>
</evidence>
<keyword evidence="1" id="KW-0472">Membrane</keyword>
<dbReference type="Proteomes" id="UP000286806">
    <property type="component" value="Unassembled WGS sequence"/>
</dbReference>
<protein>
    <submittedName>
        <fullName evidence="3">Putative transmembrane protein</fullName>
    </submittedName>
</protein>
<organism evidence="3 4">
    <name type="scientific">Sulfuriferula multivorans</name>
    <dbReference type="NCBI Taxonomy" id="1559896"/>
    <lineage>
        <taxon>Bacteria</taxon>
        <taxon>Pseudomonadati</taxon>
        <taxon>Pseudomonadota</taxon>
        <taxon>Betaproteobacteria</taxon>
        <taxon>Nitrosomonadales</taxon>
        <taxon>Sulfuricellaceae</taxon>
        <taxon>Sulfuriferula</taxon>
    </lineage>
</organism>
<dbReference type="InterPro" id="IPR027383">
    <property type="entry name" value="Znf_put"/>
</dbReference>
<evidence type="ECO:0000256" key="1">
    <source>
        <dbReference type="SAM" id="Phobius"/>
    </source>
</evidence>
<dbReference type="Pfam" id="PF13490">
    <property type="entry name" value="zf-HC2"/>
    <property type="match status" value="1"/>
</dbReference>
<dbReference type="RefSeq" id="WP_124706100.1">
    <property type="nucleotide sequence ID" value="NZ_BGOW01000038.1"/>
</dbReference>
<dbReference type="AlphaFoldDB" id="A0A401JH86"/>
<feature type="domain" description="Putative zinc-finger" evidence="2">
    <location>
        <begin position="3"/>
        <end position="37"/>
    </location>
</feature>